<name>A0ABP1DAI2_9APHY</name>
<keyword evidence="3" id="KW-1185">Reference proteome</keyword>
<evidence type="ECO:0000313" key="2">
    <source>
        <dbReference type="EMBL" id="CAL1704855.1"/>
    </source>
</evidence>
<dbReference type="EMBL" id="OZ037946">
    <property type="protein sequence ID" value="CAL1704855.1"/>
    <property type="molecule type" value="Genomic_DNA"/>
</dbReference>
<organism evidence="2 3">
    <name type="scientific">Somion occarium</name>
    <dbReference type="NCBI Taxonomy" id="3059160"/>
    <lineage>
        <taxon>Eukaryota</taxon>
        <taxon>Fungi</taxon>
        <taxon>Dikarya</taxon>
        <taxon>Basidiomycota</taxon>
        <taxon>Agaricomycotina</taxon>
        <taxon>Agaricomycetes</taxon>
        <taxon>Polyporales</taxon>
        <taxon>Cerrenaceae</taxon>
        <taxon>Somion</taxon>
    </lineage>
</organism>
<feature type="region of interest" description="Disordered" evidence="1">
    <location>
        <begin position="39"/>
        <end position="69"/>
    </location>
</feature>
<feature type="region of interest" description="Disordered" evidence="1">
    <location>
        <begin position="247"/>
        <end position="306"/>
    </location>
</feature>
<reference evidence="3" key="1">
    <citation type="submission" date="2024-04" db="EMBL/GenBank/DDBJ databases">
        <authorList>
            <person name="Shaw F."/>
            <person name="Minotto A."/>
        </authorList>
    </citation>
    <scope>NUCLEOTIDE SEQUENCE [LARGE SCALE GENOMIC DNA]</scope>
</reference>
<accession>A0ABP1DAI2</accession>
<proteinExistence type="predicted"/>
<feature type="region of interest" description="Disordered" evidence="1">
    <location>
        <begin position="437"/>
        <end position="459"/>
    </location>
</feature>
<dbReference type="Proteomes" id="UP001497453">
    <property type="component" value="Chromosome 3"/>
</dbReference>
<sequence length="479" mass="53316">MPEKRRTSFTRGPSSLRHPFGPFEPSSLVTEDVIELLQDSGQEHKEVESASPKSQEAASEKPQYRSRFDAPPSLGRLLLVRRAETAGNIPDGLNTKIARSALQSKYKSISKSPLSLNRLLRQASKGVPLGSSLTTNGVGKKVRTDEVLDTITDILSEGMAPGWSMSINFEDTESVSNKEDDLMTKVFLFDETVDVDPSPHLPTAEEHLQHLRKRKGRRSQSLPSKLSRQVLRLDGLGVSGMMDLLDQGPLKHKQCEPPLRRSKSTSDIALPSRKQKGLKKLIPTSRTVKPPASKSLIPKSRKSKYRHSARSLIHGNSGLLDRFLTCQDLLVREVQANAAYLLMTEQLEVTDVLYRIREKRQLLEKSLGNGRSLWFRGSQARKRAQVDLNSKSFDVKGKGREEVQHSVRLNEIFPSGLTSSDFFLKILESDMMDLASLRTPRPSGPSNSKSYPRSKRPAQVVTAVTVNDPPIASTVVRVD</sequence>
<feature type="region of interest" description="Disordered" evidence="1">
    <location>
        <begin position="1"/>
        <end position="25"/>
    </location>
</feature>
<evidence type="ECO:0000256" key="1">
    <source>
        <dbReference type="SAM" id="MobiDB-lite"/>
    </source>
</evidence>
<gene>
    <name evidence="2" type="ORF">GFSPODELE1_LOCUS5172</name>
</gene>
<protein>
    <submittedName>
        <fullName evidence="2">Uncharacterized protein</fullName>
    </submittedName>
</protein>
<evidence type="ECO:0000313" key="3">
    <source>
        <dbReference type="Proteomes" id="UP001497453"/>
    </source>
</evidence>
<feature type="compositionally biased region" description="Basic and acidic residues" evidence="1">
    <location>
        <begin position="58"/>
        <end position="68"/>
    </location>
</feature>